<keyword evidence="2" id="KW-1185">Reference proteome</keyword>
<dbReference type="HOGENOM" id="CLU_198124_0_0_9"/>
<protein>
    <submittedName>
        <fullName evidence="1">Uncharacterized protein</fullName>
    </submittedName>
</protein>
<dbReference type="EMBL" id="CP002582">
    <property type="protein sequence ID" value="ADZ82726.1"/>
    <property type="molecule type" value="Genomic_DNA"/>
</dbReference>
<organism evidence="1 2">
    <name type="scientific">Cellulosilyticum lentocellum (strain ATCC 49066 / DSM 5427 / NCIMB 11756 / RHM5)</name>
    <name type="common">Clostridium lentocellum</name>
    <dbReference type="NCBI Taxonomy" id="642492"/>
    <lineage>
        <taxon>Bacteria</taxon>
        <taxon>Bacillati</taxon>
        <taxon>Bacillota</taxon>
        <taxon>Clostridia</taxon>
        <taxon>Lachnospirales</taxon>
        <taxon>Cellulosilyticaceae</taxon>
        <taxon>Cellulosilyticum</taxon>
    </lineage>
</organism>
<evidence type="ECO:0000313" key="2">
    <source>
        <dbReference type="Proteomes" id="UP000008467"/>
    </source>
</evidence>
<accession>F2JRB7</accession>
<reference evidence="1 2" key="1">
    <citation type="journal article" date="2011" name="J. Bacteriol.">
        <title>Complete genome sequence of the cellulose-degrading bacterium Cellulosilyticum lentocellum.</title>
        <authorList>
            <consortium name="US DOE Joint Genome Institute"/>
            <person name="Miller D.A."/>
            <person name="Suen G."/>
            <person name="Bruce D."/>
            <person name="Copeland A."/>
            <person name="Cheng J.F."/>
            <person name="Detter C."/>
            <person name="Goodwin L.A."/>
            <person name="Han C.S."/>
            <person name="Hauser L.J."/>
            <person name="Land M.L."/>
            <person name="Lapidus A."/>
            <person name="Lucas S."/>
            <person name="Meincke L."/>
            <person name="Pitluck S."/>
            <person name="Tapia R."/>
            <person name="Teshima H."/>
            <person name="Woyke T."/>
            <person name="Fox B.G."/>
            <person name="Angert E.R."/>
            <person name="Currie C.R."/>
        </authorList>
    </citation>
    <scope>NUCLEOTIDE SEQUENCE [LARGE SCALE GENOMIC DNA]</scope>
    <source>
        <strain evidence="2">ATCC 49066 / DSM 5427 / NCIMB 11756 / RHM5</strain>
    </source>
</reference>
<dbReference type="KEGG" id="cle:Clole_0994"/>
<dbReference type="AlphaFoldDB" id="F2JRB7"/>
<dbReference type="Proteomes" id="UP000008467">
    <property type="component" value="Chromosome"/>
</dbReference>
<proteinExistence type="predicted"/>
<evidence type="ECO:0000313" key="1">
    <source>
        <dbReference type="EMBL" id="ADZ82726.1"/>
    </source>
</evidence>
<name>F2JRB7_CELLD</name>
<gene>
    <name evidence="1" type="ordered locus">Clole_0994</name>
</gene>
<sequence length="73" mass="8517">MDIKEFIKERNEAFFSLDKDKIIAYCKKHNAEIPEDEVVFWAGVRYAILGIASSTNDQREEARHWLISNGFNP</sequence>
<dbReference type="RefSeq" id="WP_013656025.1">
    <property type="nucleotide sequence ID" value="NC_015275.1"/>
</dbReference>